<evidence type="ECO:0000313" key="3">
    <source>
        <dbReference type="EMBL" id="KAJ1134418.1"/>
    </source>
</evidence>
<dbReference type="AlphaFoldDB" id="A0AAV7Q6Y3"/>
<dbReference type="EMBL" id="JANPWB010000010">
    <property type="protein sequence ID" value="KAJ1134418.1"/>
    <property type="molecule type" value="Genomic_DNA"/>
</dbReference>
<dbReference type="Pfam" id="PF00021">
    <property type="entry name" value="UPAR_LY6"/>
    <property type="match status" value="1"/>
</dbReference>
<feature type="domain" description="UPAR/Ly6" evidence="2">
    <location>
        <begin position="19"/>
        <end position="100"/>
    </location>
</feature>
<dbReference type="InterPro" id="IPR045860">
    <property type="entry name" value="Snake_toxin-like_sf"/>
</dbReference>
<keyword evidence="1" id="KW-0732">Signal</keyword>
<evidence type="ECO:0000256" key="1">
    <source>
        <dbReference type="SAM" id="SignalP"/>
    </source>
</evidence>
<dbReference type="Gene3D" id="2.10.60.10">
    <property type="entry name" value="CD59"/>
    <property type="match status" value="1"/>
</dbReference>
<feature type="signal peptide" evidence="1">
    <location>
        <begin position="1"/>
        <end position="18"/>
    </location>
</feature>
<comment type="caution">
    <text evidence="3">The sequence shown here is derived from an EMBL/GenBank/DDBJ whole genome shotgun (WGS) entry which is preliminary data.</text>
</comment>
<organism evidence="3 4">
    <name type="scientific">Pleurodeles waltl</name>
    <name type="common">Iberian ribbed newt</name>
    <dbReference type="NCBI Taxonomy" id="8319"/>
    <lineage>
        <taxon>Eukaryota</taxon>
        <taxon>Metazoa</taxon>
        <taxon>Chordata</taxon>
        <taxon>Craniata</taxon>
        <taxon>Vertebrata</taxon>
        <taxon>Euteleostomi</taxon>
        <taxon>Amphibia</taxon>
        <taxon>Batrachia</taxon>
        <taxon>Caudata</taxon>
        <taxon>Salamandroidea</taxon>
        <taxon>Salamandridae</taxon>
        <taxon>Pleurodelinae</taxon>
        <taxon>Pleurodeles</taxon>
    </lineage>
</organism>
<keyword evidence="4" id="KW-1185">Reference proteome</keyword>
<name>A0AAV7Q6Y3_PLEWA</name>
<evidence type="ECO:0000259" key="2">
    <source>
        <dbReference type="Pfam" id="PF00021"/>
    </source>
</evidence>
<gene>
    <name evidence="3" type="ORF">NDU88_000870</name>
</gene>
<feature type="chain" id="PRO_5043809708" description="UPAR/Ly6 domain-containing protein" evidence="1">
    <location>
        <begin position="19"/>
        <end position="124"/>
    </location>
</feature>
<sequence length="124" mass="13527">MKWMLVITFLVFCCFTLGQTLKCYSCTASISGYCVSNDRAEVYCGDSNQRCGTIKVSSRYYHAYTSFRCISSGCSQIFQIDPTTSVGVNITCCDTDMCNSGTVAAQLSLLPCAGILGVWLLSWA</sequence>
<dbReference type="Proteomes" id="UP001066276">
    <property type="component" value="Chromosome 6"/>
</dbReference>
<reference evidence="3" key="1">
    <citation type="journal article" date="2022" name="bioRxiv">
        <title>Sequencing and chromosome-scale assembly of the giantPleurodeles waltlgenome.</title>
        <authorList>
            <person name="Brown T."/>
            <person name="Elewa A."/>
            <person name="Iarovenko S."/>
            <person name="Subramanian E."/>
            <person name="Araus A.J."/>
            <person name="Petzold A."/>
            <person name="Susuki M."/>
            <person name="Suzuki K.-i.T."/>
            <person name="Hayashi T."/>
            <person name="Toyoda A."/>
            <person name="Oliveira C."/>
            <person name="Osipova E."/>
            <person name="Leigh N.D."/>
            <person name="Simon A."/>
            <person name="Yun M.H."/>
        </authorList>
    </citation>
    <scope>NUCLEOTIDE SEQUENCE</scope>
    <source>
        <strain evidence="3">20211129_DDA</strain>
        <tissue evidence="3">Liver</tissue>
    </source>
</reference>
<protein>
    <recommendedName>
        <fullName evidence="2">UPAR/Ly6 domain-containing protein</fullName>
    </recommendedName>
</protein>
<dbReference type="InterPro" id="IPR016054">
    <property type="entry name" value="LY6_UPA_recep-like"/>
</dbReference>
<dbReference type="SUPFAM" id="SSF57302">
    <property type="entry name" value="Snake toxin-like"/>
    <property type="match status" value="1"/>
</dbReference>
<proteinExistence type="predicted"/>
<accession>A0AAV7Q6Y3</accession>
<dbReference type="CDD" id="cd00117">
    <property type="entry name" value="TFP"/>
    <property type="match status" value="1"/>
</dbReference>
<evidence type="ECO:0000313" key="4">
    <source>
        <dbReference type="Proteomes" id="UP001066276"/>
    </source>
</evidence>